<accession>A0ABD5ZCH1</accession>
<dbReference type="AlphaFoldDB" id="A0ABD5ZCH1"/>
<organism evidence="1 2">
    <name type="scientific">Haloferax namakaokahaiae</name>
    <dbReference type="NCBI Taxonomy" id="1748331"/>
    <lineage>
        <taxon>Archaea</taxon>
        <taxon>Methanobacteriati</taxon>
        <taxon>Methanobacteriota</taxon>
        <taxon>Stenosarchaea group</taxon>
        <taxon>Halobacteria</taxon>
        <taxon>Halobacteriales</taxon>
        <taxon>Haloferacaceae</taxon>
        <taxon>Haloferax</taxon>
    </lineage>
</organism>
<name>A0ABD5ZCH1_9EURY</name>
<gene>
    <name evidence="1" type="ORF">ACFQJC_04935</name>
</gene>
<reference evidence="1 2" key="1">
    <citation type="journal article" date="2019" name="Int. J. Syst. Evol. Microbiol.">
        <title>The Global Catalogue of Microorganisms (GCM) 10K type strain sequencing project: providing services to taxonomists for standard genome sequencing and annotation.</title>
        <authorList>
            <consortium name="The Broad Institute Genomics Platform"/>
            <consortium name="The Broad Institute Genome Sequencing Center for Infectious Disease"/>
            <person name="Wu L."/>
            <person name="Ma J."/>
        </authorList>
    </citation>
    <scope>NUCLEOTIDE SEQUENCE [LARGE SCALE GENOMIC DNA]</scope>
    <source>
        <strain evidence="1 2">DSM 29988</strain>
    </source>
</reference>
<proteinExistence type="predicted"/>
<keyword evidence="2" id="KW-1185">Reference proteome</keyword>
<evidence type="ECO:0000313" key="2">
    <source>
        <dbReference type="Proteomes" id="UP001596481"/>
    </source>
</evidence>
<dbReference type="EMBL" id="JBHTAA010000001">
    <property type="protein sequence ID" value="MFC7202850.1"/>
    <property type="molecule type" value="Genomic_DNA"/>
</dbReference>
<protein>
    <recommendedName>
        <fullName evidence="3">Polyketide cyclase / dehydrase and lipid transport</fullName>
    </recommendedName>
</protein>
<dbReference type="Proteomes" id="UP001596481">
    <property type="component" value="Unassembled WGS sequence"/>
</dbReference>
<dbReference type="RefSeq" id="WP_390222137.1">
    <property type="nucleotide sequence ID" value="NZ_JBHTAA010000001.1"/>
</dbReference>
<evidence type="ECO:0000313" key="1">
    <source>
        <dbReference type="EMBL" id="MFC7202850.1"/>
    </source>
</evidence>
<sequence>MTLTILGWAIYRDALDDPHVEALLGEAWPDLWRYRRRWFPKLEQRFPIVKFEIPLHDSEWGGITDASPEEVRAALNARDDAYPVNLAGVKSWDGRREVGSYAVRKNGLFGTWQTHIRLSPGPGDRAVYSAHHELSPIGGLADGLIAALRAGWRHYHGEGWDAKEGVRRAHEVFVEEGLVE</sequence>
<evidence type="ECO:0008006" key="3">
    <source>
        <dbReference type="Google" id="ProtNLM"/>
    </source>
</evidence>
<comment type="caution">
    <text evidence="1">The sequence shown here is derived from an EMBL/GenBank/DDBJ whole genome shotgun (WGS) entry which is preliminary data.</text>
</comment>